<name>A0A3Q1IHI1_ANATE</name>
<dbReference type="STRING" id="64144.ENSATEP00000018820"/>
<dbReference type="Proteomes" id="UP000265040">
    <property type="component" value="Chromosome 15"/>
</dbReference>
<reference evidence="1" key="1">
    <citation type="submission" date="2021-04" db="EMBL/GenBank/DDBJ databases">
        <authorList>
            <consortium name="Wellcome Sanger Institute Data Sharing"/>
        </authorList>
    </citation>
    <scope>NUCLEOTIDE SEQUENCE [LARGE SCALE GENOMIC DNA]</scope>
</reference>
<dbReference type="GO" id="GO:0030276">
    <property type="term" value="F:clathrin binding"/>
    <property type="evidence" value="ECO:0007669"/>
    <property type="project" value="InterPro"/>
</dbReference>
<dbReference type="Ensembl" id="ENSATET00000019110.3">
    <property type="protein sequence ID" value="ENSATEP00000018794.2"/>
    <property type="gene ID" value="ENSATEG00000028886.2"/>
</dbReference>
<reference evidence="1" key="3">
    <citation type="submission" date="2025-09" db="UniProtKB">
        <authorList>
            <consortium name="Ensembl"/>
        </authorList>
    </citation>
    <scope>IDENTIFICATION</scope>
</reference>
<sequence>MYEHAEQDKGVFASKHLPRKKSPHLKSTPVFHYQKRLYSICVEPLYEPLSNNNKHNAYRAVANSFPQCVLWLLCNACFLLYTLTFTYEGVDPDLYELTNIKLETSANSSQLEDALNQLMSSAVKSGTSSRKPPQDDELSAEAGRVIDALPDLSFMKARFLMFPSLLVSRECSAE</sequence>
<dbReference type="OrthoDB" id="5917212at2759"/>
<dbReference type="GO" id="GO:0032588">
    <property type="term" value="C:trans-Golgi network membrane"/>
    <property type="evidence" value="ECO:0007669"/>
    <property type="project" value="InterPro"/>
</dbReference>
<evidence type="ECO:0000313" key="1">
    <source>
        <dbReference type="Ensembl" id="ENSATEP00000018794.2"/>
    </source>
</evidence>
<proteinExistence type="predicted"/>
<protein>
    <submittedName>
        <fullName evidence="1">Uncharacterized protein</fullName>
    </submittedName>
</protein>
<evidence type="ECO:0000313" key="2">
    <source>
        <dbReference type="Proteomes" id="UP000265040"/>
    </source>
</evidence>
<dbReference type="PANTHER" id="PTHR16156">
    <property type="entry name" value="AFTIPHILIN A-RELATED"/>
    <property type="match status" value="1"/>
</dbReference>
<organism evidence="1 2">
    <name type="scientific">Anabas testudineus</name>
    <name type="common">Climbing perch</name>
    <name type="synonym">Anthias testudineus</name>
    <dbReference type="NCBI Taxonomy" id="64144"/>
    <lineage>
        <taxon>Eukaryota</taxon>
        <taxon>Metazoa</taxon>
        <taxon>Chordata</taxon>
        <taxon>Craniata</taxon>
        <taxon>Vertebrata</taxon>
        <taxon>Euteleostomi</taxon>
        <taxon>Actinopterygii</taxon>
        <taxon>Neopterygii</taxon>
        <taxon>Teleostei</taxon>
        <taxon>Neoteleostei</taxon>
        <taxon>Acanthomorphata</taxon>
        <taxon>Anabantaria</taxon>
        <taxon>Anabantiformes</taxon>
        <taxon>Anabantoidei</taxon>
        <taxon>Anabantidae</taxon>
        <taxon>Anabas</taxon>
    </lineage>
</organism>
<dbReference type="InterPro" id="IPR046359">
    <property type="entry name" value="Aftin-like"/>
</dbReference>
<dbReference type="GeneTree" id="ENSGT00940000154186"/>
<reference evidence="1" key="2">
    <citation type="submission" date="2025-08" db="UniProtKB">
        <authorList>
            <consortium name="Ensembl"/>
        </authorList>
    </citation>
    <scope>IDENTIFICATION</scope>
</reference>
<dbReference type="AlphaFoldDB" id="A0A3Q1IHI1"/>
<accession>A0A3Q1IHI1</accession>
<dbReference type="PANTHER" id="PTHR16156:SF10">
    <property type="entry name" value="AFTIPHILIN-RELATED"/>
    <property type="match status" value="1"/>
</dbReference>
<dbReference type="GO" id="GO:0030121">
    <property type="term" value="C:AP-1 adaptor complex"/>
    <property type="evidence" value="ECO:0007669"/>
    <property type="project" value="TreeGrafter"/>
</dbReference>
<keyword evidence="2" id="KW-1185">Reference proteome</keyword>
<dbReference type="InParanoid" id="A0A3Q1IHI1"/>